<accession>A0A2T0RLN5</accession>
<evidence type="ECO:0000313" key="1">
    <source>
        <dbReference type="EMBL" id="PRY22106.1"/>
    </source>
</evidence>
<proteinExistence type="predicted"/>
<protein>
    <submittedName>
        <fullName evidence="1">Anti-sigma factor RsiW</fullName>
    </submittedName>
</protein>
<reference evidence="1 2" key="1">
    <citation type="submission" date="2018-03" db="EMBL/GenBank/DDBJ databases">
        <title>Genomic Encyclopedia of Archaeal and Bacterial Type Strains, Phase II (KMG-II): from individual species to whole genera.</title>
        <authorList>
            <person name="Goeker M."/>
        </authorList>
    </citation>
    <scope>NUCLEOTIDE SEQUENCE [LARGE SCALE GENOMIC DNA]</scope>
    <source>
        <strain evidence="1 2">DSM 29328</strain>
    </source>
</reference>
<dbReference type="AlphaFoldDB" id="A0A2T0RLN5"/>
<sequence>MTNVVHESLNAYIDGEIGPEEAAEFEARMTDDPEVRAAFEAMSRQNLQLGEALEALDTGPAHMQTERLKRKLADRLVRRVAPRRATPAIGWLRPGAQVAAACALFAFGWWGHATVTTTTSGVPEYVSEAVGAHQVFAGDPDYPVEFAGAAVDGVEDWFSGKIGVPISAPDLGGYGVELVGARLLGTKEGPLAQYIYEDGEGARYSLTLAQHPKKEPIGPVKVVDYPSRSVGYWRTADVDFALVGEGDTAEVQKIAMDLSSRI</sequence>
<dbReference type="Proteomes" id="UP000239480">
    <property type="component" value="Unassembled WGS sequence"/>
</dbReference>
<dbReference type="EMBL" id="PVTD01000007">
    <property type="protein sequence ID" value="PRY22106.1"/>
    <property type="molecule type" value="Genomic_DNA"/>
</dbReference>
<dbReference type="RefSeq" id="WP_106205843.1">
    <property type="nucleotide sequence ID" value="NZ_PVTD01000007.1"/>
</dbReference>
<comment type="caution">
    <text evidence="1">The sequence shown here is derived from an EMBL/GenBank/DDBJ whole genome shotgun (WGS) entry which is preliminary data.</text>
</comment>
<dbReference type="GO" id="GO:0006417">
    <property type="term" value="P:regulation of translation"/>
    <property type="evidence" value="ECO:0007669"/>
    <property type="project" value="TreeGrafter"/>
</dbReference>
<organism evidence="1 2">
    <name type="scientific">Aliiruegeria haliotis</name>
    <dbReference type="NCBI Taxonomy" id="1280846"/>
    <lineage>
        <taxon>Bacteria</taxon>
        <taxon>Pseudomonadati</taxon>
        <taxon>Pseudomonadota</taxon>
        <taxon>Alphaproteobacteria</taxon>
        <taxon>Rhodobacterales</taxon>
        <taxon>Roseobacteraceae</taxon>
        <taxon>Aliiruegeria</taxon>
    </lineage>
</organism>
<name>A0A2T0RLN5_9RHOB</name>
<dbReference type="PANTHER" id="PTHR37461:SF1">
    <property type="entry name" value="ANTI-SIGMA-K FACTOR RSKA"/>
    <property type="match status" value="1"/>
</dbReference>
<dbReference type="OrthoDB" id="7187254at2"/>
<keyword evidence="2" id="KW-1185">Reference proteome</keyword>
<gene>
    <name evidence="1" type="ORF">CLV78_10730</name>
</gene>
<evidence type="ECO:0000313" key="2">
    <source>
        <dbReference type="Proteomes" id="UP000239480"/>
    </source>
</evidence>
<dbReference type="InterPro" id="IPR051474">
    <property type="entry name" value="Anti-sigma-K/W_factor"/>
</dbReference>
<dbReference type="GO" id="GO:0016989">
    <property type="term" value="F:sigma factor antagonist activity"/>
    <property type="evidence" value="ECO:0007669"/>
    <property type="project" value="TreeGrafter"/>
</dbReference>
<dbReference type="PANTHER" id="PTHR37461">
    <property type="entry name" value="ANTI-SIGMA-K FACTOR RSKA"/>
    <property type="match status" value="1"/>
</dbReference>